<dbReference type="STRING" id="313628.LNTAR_04501"/>
<dbReference type="Gene3D" id="3.40.50.300">
    <property type="entry name" value="P-loop containing nucleotide triphosphate hydrolases"/>
    <property type="match status" value="1"/>
</dbReference>
<dbReference type="GO" id="GO:0003700">
    <property type="term" value="F:DNA-binding transcription factor activity"/>
    <property type="evidence" value="ECO:0007669"/>
    <property type="project" value="InterPro"/>
</dbReference>
<dbReference type="AlphaFoldDB" id="A6DQJ9"/>
<dbReference type="InterPro" id="IPR003593">
    <property type="entry name" value="AAA+_ATPase"/>
</dbReference>
<dbReference type="eggNOG" id="COG4650">
    <property type="taxonomic scope" value="Bacteria"/>
</dbReference>
<dbReference type="RefSeq" id="WP_007280126.1">
    <property type="nucleotide sequence ID" value="NZ_ABCK01000020.1"/>
</dbReference>
<keyword evidence="2" id="KW-0067">ATP-binding</keyword>
<dbReference type="Pfam" id="PF06956">
    <property type="entry name" value="RtcR"/>
    <property type="match status" value="1"/>
</dbReference>
<dbReference type="Pfam" id="PF25601">
    <property type="entry name" value="AAA_lid_14"/>
    <property type="match status" value="1"/>
</dbReference>
<dbReference type="PIRSF" id="PIRSF037354">
    <property type="entry name" value="Txn_actvtr_RtcR"/>
    <property type="match status" value="1"/>
</dbReference>
<dbReference type="PANTHER" id="PTHR32071">
    <property type="entry name" value="TRANSCRIPTIONAL REGULATORY PROTEIN"/>
    <property type="match status" value="1"/>
</dbReference>
<evidence type="ECO:0000259" key="3">
    <source>
        <dbReference type="PROSITE" id="PS50045"/>
    </source>
</evidence>
<keyword evidence="1" id="KW-0547">Nucleotide-binding</keyword>
<dbReference type="GO" id="GO:0005524">
    <property type="term" value="F:ATP binding"/>
    <property type="evidence" value="ECO:0007669"/>
    <property type="project" value="UniProtKB-KW"/>
</dbReference>
<keyword evidence="5" id="KW-1185">Reference proteome</keyword>
<evidence type="ECO:0000313" key="5">
    <source>
        <dbReference type="Proteomes" id="UP000004947"/>
    </source>
</evidence>
<organism evidence="4 5">
    <name type="scientific">Lentisphaera araneosa HTCC2155</name>
    <dbReference type="NCBI Taxonomy" id="313628"/>
    <lineage>
        <taxon>Bacteria</taxon>
        <taxon>Pseudomonadati</taxon>
        <taxon>Lentisphaerota</taxon>
        <taxon>Lentisphaeria</taxon>
        <taxon>Lentisphaerales</taxon>
        <taxon>Lentisphaeraceae</taxon>
        <taxon>Lentisphaera</taxon>
    </lineage>
</organism>
<proteinExistence type="predicted"/>
<dbReference type="InterPro" id="IPR017183">
    <property type="entry name" value="Sigma54_dep_tscrpt_act_RtcR"/>
</dbReference>
<accession>A6DQJ9</accession>
<dbReference type="SMART" id="SM00382">
    <property type="entry name" value="AAA"/>
    <property type="match status" value="1"/>
</dbReference>
<gene>
    <name evidence="4" type="ORF">LNTAR_04501</name>
</gene>
<name>A6DQJ9_9BACT</name>
<dbReference type="EMBL" id="ABCK01000020">
    <property type="protein sequence ID" value="EDM26080.1"/>
    <property type="molecule type" value="Genomic_DNA"/>
</dbReference>
<reference evidence="4 5" key="1">
    <citation type="journal article" date="2010" name="J. Bacteriol.">
        <title>Genome sequence of Lentisphaera araneosa HTCC2155T, the type species of the order Lentisphaerales in the phylum Lentisphaerae.</title>
        <authorList>
            <person name="Thrash J.C."/>
            <person name="Cho J.C."/>
            <person name="Vergin K.L."/>
            <person name="Morris R.M."/>
            <person name="Giovannoni S.J."/>
        </authorList>
    </citation>
    <scope>NUCLEOTIDE SEQUENCE [LARGE SCALE GENOMIC DNA]</scope>
    <source>
        <strain evidence="4 5">HTCC2155</strain>
    </source>
</reference>
<dbReference type="PANTHER" id="PTHR32071:SF14">
    <property type="entry name" value="TRANSCRIPTIONAL REGULATORY PROTEIN RTCR"/>
    <property type="match status" value="1"/>
</dbReference>
<dbReference type="CDD" id="cd00009">
    <property type="entry name" value="AAA"/>
    <property type="match status" value="1"/>
</dbReference>
<protein>
    <submittedName>
        <fullName evidence="4">RtcR probable sigma-54 interacting transcription regulator protein</fullName>
    </submittedName>
</protein>
<dbReference type="PROSITE" id="PS50045">
    <property type="entry name" value="SIGMA54_INTERACT_4"/>
    <property type="match status" value="1"/>
</dbReference>
<dbReference type="InterPro" id="IPR009715">
    <property type="entry name" value="RtcR"/>
</dbReference>
<dbReference type="SUPFAM" id="SSF52540">
    <property type="entry name" value="P-loop containing nucleoside triphosphate hydrolases"/>
    <property type="match status" value="1"/>
</dbReference>
<dbReference type="Gene3D" id="1.10.8.60">
    <property type="match status" value="1"/>
</dbReference>
<dbReference type="NCBIfam" id="NF038308">
    <property type="entry name" value="RNA_repair_RtcR"/>
    <property type="match status" value="1"/>
</dbReference>
<dbReference type="InterPro" id="IPR002078">
    <property type="entry name" value="Sigma_54_int"/>
</dbReference>
<sequence length="530" mass="60794">MKKKVLIGLLGPSLDMGTKSTRWEKWRPSVALCMHEDLAFDRYELLSQKRFSILCDTVVTDIETVSPETQINHHHIEWRDPWNFVEVYSALYEFSRNYDFKEDEEYYINITTGTHVAQICLFLLTESYHFPAQLIQSSPSHKKHKNVAGTYSIIDLDLSQYDKLANRFKAEAIESYELLKSGIKTQDLKFNQLIERIEKVCLRSSAPLLLTGPTGAGKSHLASRIFELRQQKRQLKGNFVEVNCATLRGDAAMSTLFGHKKGSFTGASSDRPGLLKEADGGLLFLDEIGELGLDEQAMLLRALEDKSFLPLGADSLASSDFQLICGTNRELYEAVEEGRFREDLLARINIWNFKLPGLKDRQSDIEPNIDHELQKFAEDSGTLMRFTKEARKNYLDFATSADGEWKGNFRDLNASIHRMATLADSSRIGKELAEDEISQLKHQWNNRNINKEDRILKELFSPDFIEEIDPFDLPQLANVVKTCRESKNLSEAGRKLFCVSRKNKKVPNDADRLRKYLARFELTWQDIYPN</sequence>
<evidence type="ECO:0000256" key="1">
    <source>
        <dbReference type="ARBA" id="ARBA00022741"/>
    </source>
</evidence>
<dbReference type="OrthoDB" id="9770562at2"/>
<dbReference type="Pfam" id="PF00158">
    <property type="entry name" value="Sigma54_activat"/>
    <property type="match status" value="1"/>
</dbReference>
<evidence type="ECO:0000313" key="4">
    <source>
        <dbReference type="EMBL" id="EDM26080.1"/>
    </source>
</evidence>
<feature type="domain" description="Sigma-54 factor interaction" evidence="3">
    <location>
        <begin position="183"/>
        <end position="421"/>
    </location>
</feature>
<dbReference type="InterPro" id="IPR058031">
    <property type="entry name" value="AAA_lid_NorR"/>
</dbReference>
<dbReference type="InterPro" id="IPR027417">
    <property type="entry name" value="P-loop_NTPase"/>
</dbReference>
<dbReference type="Proteomes" id="UP000004947">
    <property type="component" value="Unassembled WGS sequence"/>
</dbReference>
<comment type="caution">
    <text evidence="4">The sequence shown here is derived from an EMBL/GenBank/DDBJ whole genome shotgun (WGS) entry which is preliminary data.</text>
</comment>
<evidence type="ECO:0000256" key="2">
    <source>
        <dbReference type="ARBA" id="ARBA00022840"/>
    </source>
</evidence>